<evidence type="ECO:0000313" key="2">
    <source>
        <dbReference type="Proteomes" id="UP001286456"/>
    </source>
</evidence>
<reference evidence="1" key="1">
    <citation type="journal article" date="2023" name="Mol. Phylogenet. Evol.">
        <title>Genome-scale phylogeny and comparative genomics of the fungal order Sordariales.</title>
        <authorList>
            <person name="Hensen N."/>
            <person name="Bonometti L."/>
            <person name="Westerberg I."/>
            <person name="Brannstrom I.O."/>
            <person name="Guillou S."/>
            <person name="Cros-Aarteil S."/>
            <person name="Calhoun S."/>
            <person name="Haridas S."/>
            <person name="Kuo A."/>
            <person name="Mondo S."/>
            <person name="Pangilinan J."/>
            <person name="Riley R."/>
            <person name="LaButti K."/>
            <person name="Andreopoulos B."/>
            <person name="Lipzen A."/>
            <person name="Chen C."/>
            <person name="Yan M."/>
            <person name="Daum C."/>
            <person name="Ng V."/>
            <person name="Clum A."/>
            <person name="Steindorff A."/>
            <person name="Ohm R.A."/>
            <person name="Martin F."/>
            <person name="Silar P."/>
            <person name="Natvig D.O."/>
            <person name="Lalanne C."/>
            <person name="Gautier V."/>
            <person name="Ament-Velasquez S.L."/>
            <person name="Kruys A."/>
            <person name="Hutchinson M.I."/>
            <person name="Powell A.J."/>
            <person name="Barry K."/>
            <person name="Miller A.N."/>
            <person name="Grigoriev I.V."/>
            <person name="Debuchy R."/>
            <person name="Gladieux P."/>
            <person name="Hiltunen Thoren M."/>
            <person name="Johannesson H."/>
        </authorList>
    </citation>
    <scope>NUCLEOTIDE SEQUENCE</scope>
    <source>
        <strain evidence="1">SMH4131-1</strain>
    </source>
</reference>
<organism evidence="1 2">
    <name type="scientific">Cercophora scortea</name>
    <dbReference type="NCBI Taxonomy" id="314031"/>
    <lineage>
        <taxon>Eukaryota</taxon>
        <taxon>Fungi</taxon>
        <taxon>Dikarya</taxon>
        <taxon>Ascomycota</taxon>
        <taxon>Pezizomycotina</taxon>
        <taxon>Sordariomycetes</taxon>
        <taxon>Sordariomycetidae</taxon>
        <taxon>Sordariales</taxon>
        <taxon>Lasiosphaeriaceae</taxon>
        <taxon>Cercophora</taxon>
    </lineage>
</organism>
<reference evidence="1" key="2">
    <citation type="submission" date="2023-06" db="EMBL/GenBank/DDBJ databases">
        <authorList>
            <consortium name="Lawrence Berkeley National Laboratory"/>
            <person name="Haridas S."/>
            <person name="Hensen N."/>
            <person name="Bonometti L."/>
            <person name="Westerberg I."/>
            <person name="Brannstrom I.O."/>
            <person name="Guillou S."/>
            <person name="Cros-Aarteil S."/>
            <person name="Calhoun S."/>
            <person name="Kuo A."/>
            <person name="Mondo S."/>
            <person name="Pangilinan J."/>
            <person name="Riley R."/>
            <person name="Labutti K."/>
            <person name="Andreopoulos B."/>
            <person name="Lipzen A."/>
            <person name="Chen C."/>
            <person name="Yanf M."/>
            <person name="Daum C."/>
            <person name="Ng V."/>
            <person name="Clum A."/>
            <person name="Steindorff A."/>
            <person name="Ohm R."/>
            <person name="Martin F."/>
            <person name="Silar P."/>
            <person name="Natvig D."/>
            <person name="Lalanne C."/>
            <person name="Gautier V."/>
            <person name="Ament-Velasquez S.L."/>
            <person name="Kruys A."/>
            <person name="Hutchinson M.I."/>
            <person name="Powell A.J."/>
            <person name="Barry K."/>
            <person name="Miller A.N."/>
            <person name="Grigoriev I.V."/>
            <person name="Debuchy R."/>
            <person name="Gladieux P."/>
            <person name="Thoren M.H."/>
            <person name="Johannesson H."/>
        </authorList>
    </citation>
    <scope>NUCLEOTIDE SEQUENCE</scope>
    <source>
        <strain evidence="1">SMH4131-1</strain>
    </source>
</reference>
<dbReference type="PANTHER" id="PTHR35394:SF5">
    <property type="entry name" value="DUF3176 DOMAIN-CONTAINING PROTEIN"/>
    <property type="match status" value="1"/>
</dbReference>
<gene>
    <name evidence="1" type="ORF">B0T19DRAFT_434923</name>
</gene>
<dbReference type="PANTHER" id="PTHR35394">
    <property type="entry name" value="DUF3176 DOMAIN-CONTAINING PROTEIN"/>
    <property type="match status" value="1"/>
</dbReference>
<evidence type="ECO:0000313" key="1">
    <source>
        <dbReference type="EMBL" id="KAK3317405.1"/>
    </source>
</evidence>
<protein>
    <submittedName>
        <fullName evidence="1">Uncharacterized protein</fullName>
    </submittedName>
</protein>
<keyword evidence="2" id="KW-1185">Reference proteome</keyword>
<sequence>MNALVGGLTSRATVTPVDFTCPTGNCTFPASNGGVTHSSVGICSRCEDLTDTHVTQGHCPKPRPAGDAMGFYSGYGYCNFTLFTPGAEPVTIVPIIDGPTIAVNATGTNYSTYEPHNISILTRTQAGCDGRRSEIKSCPSHTNLPGLQNEDWKVNIVGAKCTLFACPRDYHGAVLNNNLSETVLSTTPLDGTLPYSPEQGIHFTSPATAVLPCIVDGTLYDKSNITLAKTKFNTTVITYPLTNTTSTVSRACVRWLDGGWTRMLSLAIKQILAGKCDSVSNPRAQAIFDTTVCADAWWLASLFDDDEATFASISAHFDDVATSLTNRLRSIGLSASAAYMYNDTSPGDAHWSDDPGLVTGAAHVMAVCVEFDWRWLMLPTALTGLTLGLLMVAVAQTYRDGVEGTWKSSGLPLLFHGFRGEVRGWLPDHRMDLDEMKAKTEGMVARYEVDEFGGVGIVVAERKGESGWCCG</sequence>
<dbReference type="EMBL" id="JAUEPO010000007">
    <property type="protein sequence ID" value="KAK3317405.1"/>
    <property type="molecule type" value="Genomic_DNA"/>
</dbReference>
<name>A0AAE0M366_9PEZI</name>
<accession>A0AAE0M366</accession>
<dbReference type="Proteomes" id="UP001286456">
    <property type="component" value="Unassembled WGS sequence"/>
</dbReference>
<proteinExistence type="predicted"/>
<dbReference type="AlphaFoldDB" id="A0AAE0M366"/>
<comment type="caution">
    <text evidence="1">The sequence shown here is derived from an EMBL/GenBank/DDBJ whole genome shotgun (WGS) entry which is preliminary data.</text>
</comment>